<dbReference type="EMBL" id="KI393208">
    <property type="protein sequence ID" value="ERN08918.1"/>
    <property type="molecule type" value="Genomic_DNA"/>
</dbReference>
<gene>
    <name evidence="2" type="ORF">AMTR_s00015p00239190</name>
</gene>
<keyword evidence="3" id="KW-1185">Reference proteome</keyword>
<name>W1PLK3_AMBTC</name>
<reference evidence="3" key="1">
    <citation type="journal article" date="2013" name="Science">
        <title>The Amborella genome and the evolution of flowering plants.</title>
        <authorList>
            <consortium name="Amborella Genome Project"/>
        </authorList>
    </citation>
    <scope>NUCLEOTIDE SEQUENCE [LARGE SCALE GENOMIC DNA]</scope>
</reference>
<organism evidence="2 3">
    <name type="scientific">Amborella trichopoda</name>
    <dbReference type="NCBI Taxonomy" id="13333"/>
    <lineage>
        <taxon>Eukaryota</taxon>
        <taxon>Viridiplantae</taxon>
        <taxon>Streptophyta</taxon>
        <taxon>Embryophyta</taxon>
        <taxon>Tracheophyta</taxon>
        <taxon>Spermatophyta</taxon>
        <taxon>Magnoliopsida</taxon>
        <taxon>Amborellales</taxon>
        <taxon>Amborellaceae</taxon>
        <taxon>Amborella</taxon>
    </lineage>
</organism>
<protein>
    <recommendedName>
        <fullName evidence="4">Secreted protein</fullName>
    </recommendedName>
</protein>
<dbReference type="Proteomes" id="UP000017836">
    <property type="component" value="Unassembled WGS sequence"/>
</dbReference>
<accession>W1PLK3</accession>
<feature type="signal peptide" evidence="1">
    <location>
        <begin position="1"/>
        <end position="23"/>
    </location>
</feature>
<dbReference type="Gramene" id="ERN08918">
    <property type="protein sequence ID" value="ERN08918"/>
    <property type="gene ID" value="AMTR_s00015p00239190"/>
</dbReference>
<evidence type="ECO:0000256" key="1">
    <source>
        <dbReference type="SAM" id="SignalP"/>
    </source>
</evidence>
<evidence type="ECO:0008006" key="4">
    <source>
        <dbReference type="Google" id="ProtNLM"/>
    </source>
</evidence>
<keyword evidence="1" id="KW-0732">Signal</keyword>
<proteinExistence type="predicted"/>
<feature type="chain" id="PRO_5004807547" description="Secreted protein" evidence="1">
    <location>
        <begin position="24"/>
        <end position="99"/>
    </location>
</feature>
<evidence type="ECO:0000313" key="2">
    <source>
        <dbReference type="EMBL" id="ERN08918.1"/>
    </source>
</evidence>
<dbReference type="AlphaFoldDB" id="W1PLK3"/>
<sequence length="99" mass="10209">MGYCHMRWGKWPILLMELLMGLAVGEVAQAPHGVADGFEGGDGGGLMDDKMGEIDGSVGHFGFALDVVEAGVGGQHSQVRDADEENDGGVLRFGCCGGG</sequence>
<evidence type="ECO:0000313" key="3">
    <source>
        <dbReference type="Proteomes" id="UP000017836"/>
    </source>
</evidence>
<dbReference type="HOGENOM" id="CLU_2323531_0_0_1"/>